<feature type="region of interest" description="Disordered" evidence="1">
    <location>
        <begin position="223"/>
        <end position="243"/>
    </location>
</feature>
<feature type="compositionally biased region" description="Gly residues" evidence="1">
    <location>
        <begin position="350"/>
        <end position="371"/>
    </location>
</feature>
<evidence type="ECO:0000256" key="1">
    <source>
        <dbReference type="SAM" id="MobiDB-lite"/>
    </source>
</evidence>
<evidence type="ECO:0000313" key="3">
    <source>
        <dbReference type="Proteomes" id="UP001287286"/>
    </source>
</evidence>
<feature type="region of interest" description="Disordered" evidence="1">
    <location>
        <begin position="281"/>
        <end position="395"/>
    </location>
</feature>
<accession>A0ABR0C2E8</accession>
<evidence type="ECO:0000313" key="2">
    <source>
        <dbReference type="EMBL" id="KAK4089883.1"/>
    </source>
</evidence>
<dbReference type="Proteomes" id="UP001287286">
    <property type="component" value="Unassembled WGS sequence"/>
</dbReference>
<reference evidence="2 3" key="1">
    <citation type="journal article" date="2024" name="Microbiol. Resour. Announc.">
        <title>Genome annotations for the ascomycete fungi Trichoderma harzianum, Trichoderma aggressivum, and Purpureocillium lilacinum.</title>
        <authorList>
            <person name="Beijen E.P.W."/>
            <person name="Ohm R.A."/>
        </authorList>
    </citation>
    <scope>NUCLEOTIDE SEQUENCE [LARGE SCALE GENOMIC DNA]</scope>
    <source>
        <strain evidence="2 3">CBS 150709</strain>
    </source>
</reference>
<keyword evidence="3" id="KW-1185">Reference proteome</keyword>
<name>A0ABR0C2E8_PURLI</name>
<dbReference type="EMBL" id="JAWRVI010000018">
    <property type="protein sequence ID" value="KAK4089883.1"/>
    <property type="molecule type" value="Genomic_DNA"/>
</dbReference>
<organism evidence="2 3">
    <name type="scientific">Purpureocillium lilacinum</name>
    <name type="common">Paecilomyces lilacinus</name>
    <dbReference type="NCBI Taxonomy" id="33203"/>
    <lineage>
        <taxon>Eukaryota</taxon>
        <taxon>Fungi</taxon>
        <taxon>Dikarya</taxon>
        <taxon>Ascomycota</taxon>
        <taxon>Pezizomycotina</taxon>
        <taxon>Sordariomycetes</taxon>
        <taxon>Hypocreomycetidae</taxon>
        <taxon>Hypocreales</taxon>
        <taxon>Ophiocordycipitaceae</taxon>
        <taxon>Purpureocillium</taxon>
    </lineage>
</organism>
<protein>
    <submittedName>
        <fullName evidence="2">Uncharacterized protein</fullName>
    </submittedName>
</protein>
<gene>
    <name evidence="2" type="ORF">Purlil1_5986</name>
</gene>
<proteinExistence type="predicted"/>
<comment type="caution">
    <text evidence="2">The sequence shown here is derived from an EMBL/GenBank/DDBJ whole genome shotgun (WGS) entry which is preliminary data.</text>
</comment>
<sequence>MGVGTLDGPCGVEWRASLHDWLHGGDPVVHRHKAISHNTACMYKDAVGLCRCVGASHDGRTGDPANAMVRGWPGRAAADGRTDISKPGGHMVETSGVWFSSMERVRAPLVSGRGACQKTPVPGAGETWEAWERASQGMERVLCRDSNNASLRGHLPGLGVVLSRAARGRGQEGRGPVGHVLLGRRGCALSDTLRWRREVAKDGREEEEEAWIAWGCVRGPAAAPNGERDEAARMRSGARKPVRQSGRQLIFNASVASLLASRAGVCVCVCVCVARAGSIPTGGQPASGGRYDTIRREERRTRVRSSQEQEQEKEEEAEGRRFRCPRQRAQPSPARLRQGKRRQPVERGGSVSGAGGQASGSPCLGGLGGPAGAPAPWMDDGRAGGRSARHSAGGGCKSMTDGRYCIVLGKVSEKDARVRTDACGSYEH</sequence>